<keyword evidence="16" id="KW-0677">Repeat</keyword>
<dbReference type="AlphaFoldDB" id="L5M2C7"/>
<keyword evidence="28" id="KW-0206">Cytoskeleton</keyword>
<evidence type="ECO:0000256" key="14">
    <source>
        <dbReference type="ARBA" id="ARBA00022679"/>
    </source>
</evidence>
<evidence type="ECO:0000256" key="39">
    <source>
        <dbReference type="PROSITE-ProRule" id="PRU10141"/>
    </source>
</evidence>
<dbReference type="GO" id="GO:0006915">
    <property type="term" value="P:apoptotic process"/>
    <property type="evidence" value="ECO:0007669"/>
    <property type="project" value="UniProtKB-KW"/>
</dbReference>
<feature type="compositionally biased region" description="Low complexity" evidence="40">
    <location>
        <begin position="324"/>
        <end position="341"/>
    </location>
</feature>
<keyword evidence="31" id="KW-0131">Cell cycle</keyword>
<evidence type="ECO:0000256" key="8">
    <source>
        <dbReference type="ARBA" id="ARBA00005490"/>
    </source>
</evidence>
<dbReference type="SMART" id="SM00133">
    <property type="entry name" value="S_TK_X"/>
    <property type="match status" value="1"/>
</dbReference>
<dbReference type="FunFam" id="1.10.287.160:FF:000001">
    <property type="entry name" value="Putative serine/threonine-protein kinase N2"/>
    <property type="match status" value="1"/>
</dbReference>
<evidence type="ECO:0000256" key="12">
    <source>
        <dbReference type="ARBA" id="ARBA00022553"/>
    </source>
</evidence>
<dbReference type="GO" id="GO:0032154">
    <property type="term" value="C:cleavage furrow"/>
    <property type="evidence" value="ECO:0007669"/>
    <property type="project" value="UniProtKB-SubCell"/>
</dbReference>
<feature type="region of interest" description="Disordered" evidence="40">
    <location>
        <begin position="74"/>
        <end position="95"/>
    </location>
</feature>
<evidence type="ECO:0000256" key="28">
    <source>
        <dbReference type="ARBA" id="ARBA00023212"/>
    </source>
</evidence>
<evidence type="ECO:0000256" key="17">
    <source>
        <dbReference type="ARBA" id="ARBA00022741"/>
    </source>
</evidence>
<proteinExistence type="inferred from homology"/>
<keyword evidence="27" id="KW-0804">Transcription</keyword>
<keyword evidence="18 45" id="KW-0418">Kinase</keyword>
<evidence type="ECO:0000256" key="19">
    <source>
        <dbReference type="ARBA" id="ARBA00022794"/>
    </source>
</evidence>
<dbReference type="SUPFAM" id="SSF49562">
    <property type="entry name" value="C2 domain (Calcium/lipid-binding domain, CaLB)"/>
    <property type="match status" value="1"/>
</dbReference>
<evidence type="ECO:0000256" key="18">
    <source>
        <dbReference type="ARBA" id="ARBA00022777"/>
    </source>
</evidence>
<feature type="domain" description="REM-1" evidence="44">
    <location>
        <begin position="1"/>
        <end position="70"/>
    </location>
</feature>
<dbReference type="GO" id="GO:0005634">
    <property type="term" value="C:nucleus"/>
    <property type="evidence" value="ECO:0007669"/>
    <property type="project" value="UniProtKB-SubCell"/>
</dbReference>
<feature type="binding site" evidence="39">
    <location>
        <position position="652"/>
    </location>
    <ligand>
        <name>ATP</name>
        <dbReference type="ChEBI" id="CHEBI:30616"/>
    </ligand>
</feature>
<evidence type="ECO:0000256" key="20">
    <source>
        <dbReference type="ARBA" id="ARBA00022840"/>
    </source>
</evidence>
<dbReference type="GO" id="GO:0030496">
    <property type="term" value="C:midbody"/>
    <property type="evidence" value="ECO:0007669"/>
    <property type="project" value="UniProtKB-SubCell"/>
</dbReference>
<dbReference type="InterPro" id="IPR000961">
    <property type="entry name" value="AGC-kinase_C"/>
</dbReference>
<comment type="catalytic activity">
    <reaction evidence="32">
        <text>L-threonyl-[protein] + ATP = O-phospho-L-threonyl-[protein] + ADP + H(+)</text>
        <dbReference type="Rhea" id="RHEA:46608"/>
        <dbReference type="Rhea" id="RHEA-COMP:11060"/>
        <dbReference type="Rhea" id="RHEA-COMP:11605"/>
        <dbReference type="ChEBI" id="CHEBI:15378"/>
        <dbReference type="ChEBI" id="CHEBI:30013"/>
        <dbReference type="ChEBI" id="CHEBI:30616"/>
        <dbReference type="ChEBI" id="CHEBI:61977"/>
        <dbReference type="ChEBI" id="CHEBI:456216"/>
        <dbReference type="EC" id="2.7.11.13"/>
    </reaction>
</comment>
<dbReference type="Gene3D" id="1.10.510.10">
    <property type="entry name" value="Transferase(Phosphotransferase) domain 1"/>
    <property type="match status" value="1"/>
</dbReference>
<feature type="domain" description="C2" evidence="41">
    <location>
        <begin position="313"/>
        <end position="433"/>
    </location>
</feature>
<keyword evidence="20 39" id="KW-0067">ATP-binding</keyword>
<keyword evidence="46" id="KW-1185">Reference proteome</keyword>
<evidence type="ECO:0000256" key="11">
    <source>
        <dbReference type="ARBA" id="ARBA00022527"/>
    </source>
</evidence>
<dbReference type="GO" id="GO:0070161">
    <property type="term" value="C:anchoring junction"/>
    <property type="evidence" value="ECO:0007669"/>
    <property type="project" value="UniProtKB-SubCell"/>
</dbReference>
<keyword evidence="29" id="KW-0539">Nucleus</keyword>
<evidence type="ECO:0000256" key="24">
    <source>
        <dbReference type="ARBA" id="ARBA00023015"/>
    </source>
</evidence>
<feature type="compositionally biased region" description="Basic and acidic residues" evidence="40">
    <location>
        <begin position="551"/>
        <end position="560"/>
    </location>
</feature>
<gene>
    <name evidence="45" type="ORF">MDA_GLEAN10011170</name>
</gene>
<evidence type="ECO:0000259" key="42">
    <source>
        <dbReference type="PROSITE" id="PS50011"/>
    </source>
</evidence>
<dbReference type="InterPro" id="IPR037313">
    <property type="entry name" value="PKN_HR1_1"/>
</dbReference>
<dbReference type="InterPro" id="IPR037784">
    <property type="entry name" value="C2_PKN"/>
</dbReference>
<keyword evidence="23" id="KW-0007">Acetylation</keyword>
<evidence type="ECO:0000256" key="35">
    <source>
        <dbReference type="ARBA" id="ARBA00075878"/>
    </source>
</evidence>
<dbReference type="SMART" id="SM00239">
    <property type="entry name" value="C2"/>
    <property type="match status" value="1"/>
</dbReference>
<dbReference type="CDD" id="cd11622">
    <property type="entry name" value="HR1_PKN_1"/>
    <property type="match status" value="1"/>
</dbReference>
<sequence>MVQQKLDDIKDRIKREIRKELKIKEGAENLRKVTTDKKNLAYVDNILKKSNKKLEELHHKLQELNAHIVVSDPEDVADCPRTPDTPSSDPRCSTSNNRLMALKKQLDIELKVKQGAENMIQMYSNGSSKDRKLHGTAQQLLQDSKTKIEVIRMQILQAVQTNELAFDNAKPVISPLELRMEELRHHFRIEFAVAEGAKNVMKLLGSGKVTDRKALSEAQARFNESSQKLDLLKYSLEQRLNELPKNHPKSSIIIEELSLVASPTLSPRQSMISTQNQYSTLSKPAALTGTLEVRLMGCQDILENVPGRSKATSVALPGWSPSETRSSFMSRTSKSKSGSSRNLLKTDDLSNDVCAVLKLDNTVVGQTSWKPISNQSWDQKFTLELDRSRELEISVYWRDWRSLCAVKFLRLEDFLDNQRHGMCLYLEPQGTLFAEVTFFNPVIERRPKLQRQKKIFSKQQGKTFLRAPQMNINIATWGRLVRRAIPTVNHSGTFSPQAPGPATVPVVDVRIPELASPTSDSTVTKLDFDLEPEPPPAPPRDSSLGEMDESAELRDLDAPEQASHFKLDSESVFDIENDRNSIRPKSQSEFEADIPQSSLEYSGVRELEDRRSQQMFQFNLQDFRCCAVLGRGHFGKVLLAEYKHTNEMFAIKALKKGDIVARDEVDSLMCEKRIFETVNSVRHPFLVNLFACFQTKEHVCFVMEYAAGGDLMMHIHTDVFSEPRAVFYAACVVLGLQYLHEHKIVYRDLKLDNLLLDTEGFVKIADFGLCKEGMGYGDRTSTFCGTPEFLAPEVLTETSYTRAVDWWGLGVLIYEMLVGESPFPGDDEEEVFDSIVNDEVRYPRFLSTEAISIMRRLLRRNPERRLGAGEKDAEDVKKHPFFRLIDWSALMDKKVKPPFVPTIRGREDVSNFDDEFTSEAPILTPPREPRILSEEEQEMFRDFDYIADWC</sequence>
<dbReference type="CDD" id="cd11631">
    <property type="entry name" value="HR1_PKN2_2"/>
    <property type="match status" value="1"/>
</dbReference>
<keyword evidence="11" id="KW-0723">Serine/threonine-protein kinase</keyword>
<dbReference type="Pfam" id="PF02185">
    <property type="entry name" value="HR1"/>
    <property type="match status" value="3"/>
</dbReference>
<protein>
    <recommendedName>
        <fullName evidence="34">Serine/threonine-protein kinase N2</fullName>
        <ecNumber evidence="9">2.7.11.13</ecNumber>
    </recommendedName>
    <alternativeName>
        <fullName evidence="37">PKN gamma</fullName>
    </alternativeName>
    <alternativeName>
        <fullName evidence="35">Protein kinase C-like 2</fullName>
    </alternativeName>
    <alternativeName>
        <fullName evidence="36">Protein-kinase C-related kinase 2</fullName>
    </alternativeName>
</protein>
<dbReference type="PROSITE" id="PS00108">
    <property type="entry name" value="PROTEIN_KINASE_ST"/>
    <property type="match status" value="1"/>
</dbReference>
<comment type="subcellular location">
    <subcellularLocation>
        <location evidence="4">Cell junction</location>
    </subcellularLocation>
    <subcellularLocation>
        <location evidence="6">Cell projection</location>
        <location evidence="6">Lamellipodium</location>
    </subcellularLocation>
    <subcellularLocation>
        <location evidence="7">Cleavage furrow</location>
    </subcellularLocation>
    <subcellularLocation>
        <location evidence="3">Cytoplasm</location>
        <location evidence="3">Cytoskeleton</location>
    </subcellularLocation>
    <subcellularLocation>
        <location evidence="5">Membrane</location>
    </subcellularLocation>
    <subcellularLocation>
        <location evidence="2">Midbody</location>
    </subcellularLocation>
    <subcellularLocation>
        <location evidence="1">Nucleus</location>
    </subcellularLocation>
</comment>
<evidence type="ECO:0000256" key="33">
    <source>
        <dbReference type="ARBA" id="ARBA00047470"/>
    </source>
</evidence>
<evidence type="ECO:0000259" key="41">
    <source>
        <dbReference type="PROSITE" id="PS50004"/>
    </source>
</evidence>
<evidence type="ECO:0000256" key="40">
    <source>
        <dbReference type="SAM" id="MobiDB-lite"/>
    </source>
</evidence>
<dbReference type="eggNOG" id="KOG0694">
    <property type="taxonomic scope" value="Eukaryota"/>
</dbReference>
<keyword evidence="21" id="KW-0130">Cell adhesion</keyword>
<evidence type="ECO:0000256" key="7">
    <source>
        <dbReference type="ARBA" id="ARBA00004626"/>
    </source>
</evidence>
<dbReference type="InterPro" id="IPR017892">
    <property type="entry name" value="Pkinase_C"/>
</dbReference>
<dbReference type="Gene3D" id="1.10.287.160">
    <property type="entry name" value="HR1 repeat"/>
    <property type="match status" value="3"/>
</dbReference>
<dbReference type="Gene3D" id="3.30.200.20">
    <property type="entry name" value="Phosphorylase Kinase, domain 1"/>
    <property type="match status" value="1"/>
</dbReference>
<feature type="region of interest" description="Disordered" evidence="40">
    <location>
        <begin position="515"/>
        <end position="560"/>
    </location>
</feature>
<dbReference type="InterPro" id="IPR011072">
    <property type="entry name" value="HR1_rho-bd"/>
</dbReference>
<evidence type="ECO:0000313" key="45">
    <source>
        <dbReference type="EMBL" id="ELK32501.1"/>
    </source>
</evidence>
<evidence type="ECO:0000256" key="36">
    <source>
        <dbReference type="ARBA" id="ARBA00080561"/>
    </source>
</evidence>
<evidence type="ECO:0000256" key="5">
    <source>
        <dbReference type="ARBA" id="ARBA00004370"/>
    </source>
</evidence>
<dbReference type="PROSITE" id="PS51860">
    <property type="entry name" value="REM_1"/>
    <property type="match status" value="3"/>
</dbReference>
<dbReference type="FunFam" id="1.10.287.160:FF:000003">
    <property type="entry name" value="Putative serine/threonine-protein kinase N2"/>
    <property type="match status" value="1"/>
</dbReference>
<name>L5M2C7_MYODS</name>
<dbReference type="GO" id="GO:0031267">
    <property type="term" value="F:small GTPase binding"/>
    <property type="evidence" value="ECO:0007669"/>
    <property type="project" value="InterPro"/>
</dbReference>
<comment type="similarity">
    <text evidence="8">Belongs to the protein kinase superfamily. AGC Ser/Thr protein kinase family. PKC subfamily.</text>
</comment>
<dbReference type="FunFam" id="1.10.510.10:FF:000038">
    <property type="entry name" value="serine/threonine-protein kinase N2 isoform X1"/>
    <property type="match status" value="1"/>
</dbReference>
<dbReference type="GO" id="GO:0007165">
    <property type="term" value="P:signal transduction"/>
    <property type="evidence" value="ECO:0007669"/>
    <property type="project" value="InterPro"/>
</dbReference>
<keyword evidence="12" id="KW-0597">Phosphoprotein</keyword>
<keyword evidence="15" id="KW-0053">Apoptosis</keyword>
<dbReference type="InterPro" id="IPR035892">
    <property type="entry name" value="C2_domain_sf"/>
</dbReference>
<dbReference type="CDD" id="cd08687">
    <property type="entry name" value="C2_PKN-like"/>
    <property type="match status" value="1"/>
</dbReference>
<evidence type="ECO:0000256" key="2">
    <source>
        <dbReference type="ARBA" id="ARBA00004214"/>
    </source>
</evidence>
<dbReference type="FunFam" id="3.30.200.20:FF:000478">
    <property type="entry name" value="Serine/threonine-protein kinase N2"/>
    <property type="match status" value="1"/>
</dbReference>
<feature type="domain" description="Protein kinase" evidence="42">
    <location>
        <begin position="623"/>
        <end position="882"/>
    </location>
</feature>
<keyword evidence="17 39" id="KW-0547">Nucleotide-binding</keyword>
<dbReference type="SUPFAM" id="SSF46585">
    <property type="entry name" value="HR1 repeat"/>
    <property type="match status" value="3"/>
</dbReference>
<dbReference type="PANTHER" id="PTHR24351">
    <property type="entry name" value="RIBOSOMAL PROTEIN S6 KINASE"/>
    <property type="match status" value="1"/>
</dbReference>
<evidence type="ECO:0000256" key="6">
    <source>
        <dbReference type="ARBA" id="ARBA00004510"/>
    </source>
</evidence>
<evidence type="ECO:0000256" key="3">
    <source>
        <dbReference type="ARBA" id="ARBA00004245"/>
    </source>
</evidence>
<dbReference type="EC" id="2.7.11.13" evidence="9"/>
<dbReference type="InterPro" id="IPR008271">
    <property type="entry name" value="Ser/Thr_kinase_AS"/>
</dbReference>
<evidence type="ECO:0000313" key="46">
    <source>
        <dbReference type="Proteomes" id="UP000010556"/>
    </source>
</evidence>
<evidence type="ECO:0000256" key="4">
    <source>
        <dbReference type="ARBA" id="ARBA00004282"/>
    </source>
</evidence>
<keyword evidence="10" id="KW-0963">Cytoplasm</keyword>
<evidence type="ECO:0000256" key="21">
    <source>
        <dbReference type="ARBA" id="ARBA00022889"/>
    </source>
</evidence>
<dbReference type="InterPro" id="IPR000719">
    <property type="entry name" value="Prot_kinase_dom"/>
</dbReference>
<keyword evidence="19" id="KW-0970">Cilium biogenesis/degradation</keyword>
<dbReference type="Proteomes" id="UP000010556">
    <property type="component" value="Unassembled WGS sequence"/>
</dbReference>
<evidence type="ECO:0000256" key="37">
    <source>
        <dbReference type="ARBA" id="ARBA00081276"/>
    </source>
</evidence>
<keyword evidence="14" id="KW-0808">Transferase</keyword>
<comment type="catalytic activity">
    <reaction evidence="33">
        <text>L-seryl-[protein] + ATP = O-phospho-L-seryl-[protein] + ADP + H(+)</text>
        <dbReference type="Rhea" id="RHEA:17989"/>
        <dbReference type="Rhea" id="RHEA-COMP:9863"/>
        <dbReference type="Rhea" id="RHEA-COMP:11604"/>
        <dbReference type="ChEBI" id="CHEBI:15378"/>
        <dbReference type="ChEBI" id="CHEBI:29999"/>
        <dbReference type="ChEBI" id="CHEBI:30616"/>
        <dbReference type="ChEBI" id="CHEBI:83421"/>
        <dbReference type="ChEBI" id="CHEBI:456216"/>
        <dbReference type="EC" id="2.7.11.13"/>
    </reaction>
</comment>
<evidence type="ECO:0000256" key="27">
    <source>
        <dbReference type="ARBA" id="ARBA00023163"/>
    </source>
</evidence>
<dbReference type="CDD" id="cd05589">
    <property type="entry name" value="STKc_PKN"/>
    <property type="match status" value="1"/>
</dbReference>
<dbReference type="Pfam" id="PF00069">
    <property type="entry name" value="Pkinase"/>
    <property type="match status" value="1"/>
</dbReference>
<dbReference type="PROSITE" id="PS00107">
    <property type="entry name" value="PROTEIN_KINASE_ATP"/>
    <property type="match status" value="1"/>
</dbReference>
<dbReference type="EMBL" id="KB105184">
    <property type="protein sequence ID" value="ELK32501.1"/>
    <property type="molecule type" value="Genomic_DNA"/>
</dbReference>
<feature type="region of interest" description="Disordered" evidence="40">
    <location>
        <begin position="311"/>
        <end position="343"/>
    </location>
</feature>
<evidence type="ECO:0000256" key="34">
    <source>
        <dbReference type="ARBA" id="ARBA00072339"/>
    </source>
</evidence>
<keyword evidence="13" id="KW-0132">Cell division</keyword>
<evidence type="ECO:0000256" key="13">
    <source>
        <dbReference type="ARBA" id="ARBA00022618"/>
    </source>
</evidence>
<dbReference type="GO" id="GO:0030027">
    <property type="term" value="C:lamellipodium"/>
    <property type="evidence" value="ECO:0007669"/>
    <property type="project" value="UniProtKB-SubCell"/>
</dbReference>
<keyword evidence="25 38" id="KW-0175">Coiled coil</keyword>
<evidence type="ECO:0000256" key="9">
    <source>
        <dbReference type="ARBA" id="ARBA00012429"/>
    </source>
</evidence>
<feature type="domain" description="REM-1" evidence="44">
    <location>
        <begin position="165"/>
        <end position="245"/>
    </location>
</feature>
<dbReference type="GO" id="GO:0004697">
    <property type="term" value="F:diacylglycerol-dependent serine/threonine kinase activity"/>
    <property type="evidence" value="ECO:0007669"/>
    <property type="project" value="UniProtKB-EC"/>
</dbReference>
<dbReference type="GO" id="GO:0051301">
    <property type="term" value="P:cell division"/>
    <property type="evidence" value="ECO:0007669"/>
    <property type="project" value="UniProtKB-KW"/>
</dbReference>
<dbReference type="PROSITE" id="PS50004">
    <property type="entry name" value="C2"/>
    <property type="match status" value="1"/>
</dbReference>
<dbReference type="Pfam" id="PF00433">
    <property type="entry name" value="Pkinase_C"/>
    <property type="match status" value="1"/>
</dbReference>
<organism evidence="45 46">
    <name type="scientific">Myotis davidii</name>
    <name type="common">David's myotis</name>
    <dbReference type="NCBI Taxonomy" id="225400"/>
    <lineage>
        <taxon>Eukaryota</taxon>
        <taxon>Metazoa</taxon>
        <taxon>Chordata</taxon>
        <taxon>Craniata</taxon>
        <taxon>Vertebrata</taxon>
        <taxon>Euteleostomi</taxon>
        <taxon>Mammalia</taxon>
        <taxon>Eutheria</taxon>
        <taxon>Laurasiatheria</taxon>
        <taxon>Chiroptera</taxon>
        <taxon>Yangochiroptera</taxon>
        <taxon>Vespertilionidae</taxon>
        <taxon>Myotis</taxon>
    </lineage>
</organism>
<evidence type="ECO:0000256" key="29">
    <source>
        <dbReference type="ARBA" id="ARBA00023242"/>
    </source>
</evidence>
<keyword evidence="26" id="KW-0472">Membrane</keyword>
<dbReference type="PROSITE" id="PS51285">
    <property type="entry name" value="AGC_KINASE_CTER"/>
    <property type="match status" value="1"/>
</dbReference>
<dbReference type="SUPFAM" id="SSF56112">
    <property type="entry name" value="Protein kinase-like (PK-like)"/>
    <property type="match status" value="1"/>
</dbReference>
<dbReference type="SMART" id="SM00742">
    <property type="entry name" value="Hr1"/>
    <property type="match status" value="3"/>
</dbReference>
<dbReference type="InterPro" id="IPR000008">
    <property type="entry name" value="C2_dom"/>
</dbReference>
<evidence type="ECO:0000259" key="43">
    <source>
        <dbReference type="PROSITE" id="PS51285"/>
    </source>
</evidence>
<evidence type="ECO:0000256" key="22">
    <source>
        <dbReference type="ARBA" id="ARBA00022949"/>
    </source>
</evidence>
<evidence type="ECO:0000256" key="15">
    <source>
        <dbReference type="ARBA" id="ARBA00022703"/>
    </source>
</evidence>
<keyword evidence="30" id="KW-0966">Cell projection</keyword>
<evidence type="ECO:0000256" key="26">
    <source>
        <dbReference type="ARBA" id="ARBA00023136"/>
    </source>
</evidence>
<dbReference type="GO" id="GO:0030030">
    <property type="term" value="P:cell projection organization"/>
    <property type="evidence" value="ECO:0007669"/>
    <property type="project" value="UniProtKB-KW"/>
</dbReference>
<feature type="domain" description="AGC-kinase C-terminal" evidence="43">
    <location>
        <begin position="883"/>
        <end position="950"/>
    </location>
</feature>
<dbReference type="GO" id="GO:0007155">
    <property type="term" value="P:cell adhesion"/>
    <property type="evidence" value="ECO:0007669"/>
    <property type="project" value="UniProtKB-KW"/>
</dbReference>
<dbReference type="CDD" id="cd11635">
    <property type="entry name" value="HR1_PKN2_3"/>
    <property type="match status" value="1"/>
</dbReference>
<dbReference type="SMART" id="SM00220">
    <property type="entry name" value="S_TKc"/>
    <property type="match status" value="1"/>
</dbReference>
<dbReference type="InterPro" id="IPR017441">
    <property type="entry name" value="Protein_kinase_ATP_BS"/>
</dbReference>
<accession>L5M2C7</accession>
<evidence type="ECO:0000259" key="44">
    <source>
        <dbReference type="PROSITE" id="PS51860"/>
    </source>
</evidence>
<evidence type="ECO:0000256" key="16">
    <source>
        <dbReference type="ARBA" id="ARBA00022737"/>
    </source>
</evidence>
<evidence type="ECO:0000256" key="31">
    <source>
        <dbReference type="ARBA" id="ARBA00023306"/>
    </source>
</evidence>
<feature type="domain" description="REM-1" evidence="44">
    <location>
        <begin position="82"/>
        <end position="164"/>
    </location>
</feature>
<dbReference type="InterPro" id="IPR011009">
    <property type="entry name" value="Kinase-like_dom_sf"/>
</dbReference>
<reference evidence="46" key="1">
    <citation type="journal article" date="2013" name="Science">
        <title>Comparative analysis of bat genomes provides insight into the evolution of flight and immunity.</title>
        <authorList>
            <person name="Zhang G."/>
            <person name="Cowled C."/>
            <person name="Shi Z."/>
            <person name="Huang Z."/>
            <person name="Bishop-Lilly K.A."/>
            <person name="Fang X."/>
            <person name="Wynne J.W."/>
            <person name="Xiong Z."/>
            <person name="Baker M.L."/>
            <person name="Zhao W."/>
            <person name="Tachedjian M."/>
            <person name="Zhu Y."/>
            <person name="Zhou P."/>
            <person name="Jiang X."/>
            <person name="Ng J."/>
            <person name="Yang L."/>
            <person name="Wu L."/>
            <person name="Xiao J."/>
            <person name="Feng Y."/>
            <person name="Chen Y."/>
            <person name="Sun X."/>
            <person name="Zhang Y."/>
            <person name="Marsh G.A."/>
            <person name="Crameri G."/>
            <person name="Broder C.C."/>
            <person name="Frey K.G."/>
            <person name="Wang L.F."/>
            <person name="Wang J."/>
        </authorList>
    </citation>
    <scope>NUCLEOTIDE SEQUENCE [LARGE SCALE GENOMIC DNA]</scope>
</reference>
<evidence type="ECO:0000256" key="38">
    <source>
        <dbReference type="PROSITE-ProRule" id="PRU01207"/>
    </source>
</evidence>
<dbReference type="GO" id="GO:0005856">
    <property type="term" value="C:cytoskeleton"/>
    <property type="evidence" value="ECO:0007669"/>
    <property type="project" value="UniProtKB-SubCell"/>
</dbReference>
<feature type="compositionally biased region" description="Polar residues" evidence="40">
    <location>
        <begin position="84"/>
        <end position="95"/>
    </location>
</feature>
<evidence type="ECO:0000256" key="10">
    <source>
        <dbReference type="ARBA" id="ARBA00022490"/>
    </source>
</evidence>
<evidence type="ECO:0000256" key="25">
    <source>
        <dbReference type="ARBA" id="ARBA00023054"/>
    </source>
</evidence>
<dbReference type="FunFam" id="1.10.287.160:FF:000002">
    <property type="entry name" value="Putative serine/threonine-protein kinase N2"/>
    <property type="match status" value="1"/>
</dbReference>
<dbReference type="PROSITE" id="PS50011">
    <property type="entry name" value="PROTEIN_KINASE_DOM"/>
    <property type="match status" value="1"/>
</dbReference>
<dbReference type="Gene3D" id="2.60.40.150">
    <property type="entry name" value="C2 domain"/>
    <property type="match status" value="1"/>
</dbReference>
<evidence type="ECO:0000256" key="1">
    <source>
        <dbReference type="ARBA" id="ARBA00004123"/>
    </source>
</evidence>
<evidence type="ECO:0000256" key="23">
    <source>
        <dbReference type="ARBA" id="ARBA00022990"/>
    </source>
</evidence>
<evidence type="ECO:0000256" key="32">
    <source>
        <dbReference type="ARBA" id="ARBA00047272"/>
    </source>
</evidence>
<dbReference type="InterPro" id="IPR036274">
    <property type="entry name" value="HR1_rpt_sf"/>
</dbReference>
<keyword evidence="22" id="KW-0965">Cell junction</keyword>
<evidence type="ECO:0000256" key="30">
    <source>
        <dbReference type="ARBA" id="ARBA00023273"/>
    </source>
</evidence>
<dbReference type="GO" id="GO:0005524">
    <property type="term" value="F:ATP binding"/>
    <property type="evidence" value="ECO:0007669"/>
    <property type="project" value="UniProtKB-UniRule"/>
</dbReference>
<keyword evidence="24" id="KW-0805">Transcription regulation</keyword>